<proteinExistence type="predicted"/>
<dbReference type="PANTHER" id="PTHR43585:SF2">
    <property type="entry name" value="ATP-GRASP ENZYME FSQD"/>
    <property type="match status" value="1"/>
</dbReference>
<dbReference type="SUPFAM" id="SSF56059">
    <property type="entry name" value="Glutathione synthetase ATP-binding domain-like"/>
    <property type="match status" value="1"/>
</dbReference>
<organism evidence="6 7">
    <name type="scientific">Alcanivorax quisquiliarum</name>
    <dbReference type="NCBI Taxonomy" id="2933565"/>
    <lineage>
        <taxon>Bacteria</taxon>
        <taxon>Pseudomonadati</taxon>
        <taxon>Pseudomonadota</taxon>
        <taxon>Gammaproteobacteria</taxon>
        <taxon>Oceanospirillales</taxon>
        <taxon>Alcanivoracaceae</taxon>
        <taxon>Alcanivorax</taxon>
    </lineage>
</organism>
<keyword evidence="1" id="KW-0436">Ligase</keyword>
<evidence type="ECO:0000313" key="6">
    <source>
        <dbReference type="EMBL" id="MCK0538414.1"/>
    </source>
</evidence>
<keyword evidence="7" id="KW-1185">Reference proteome</keyword>
<evidence type="ECO:0000256" key="3">
    <source>
        <dbReference type="ARBA" id="ARBA00022840"/>
    </source>
</evidence>
<dbReference type="EMBL" id="JALKII010000008">
    <property type="protein sequence ID" value="MCK0538414.1"/>
    <property type="molecule type" value="Genomic_DNA"/>
</dbReference>
<dbReference type="PROSITE" id="PS50975">
    <property type="entry name" value="ATP_GRASP"/>
    <property type="match status" value="1"/>
</dbReference>
<dbReference type="InterPro" id="IPR011761">
    <property type="entry name" value="ATP-grasp"/>
</dbReference>
<dbReference type="InterPro" id="IPR052032">
    <property type="entry name" value="ATP-dep_AA_Ligase"/>
</dbReference>
<evidence type="ECO:0000256" key="1">
    <source>
        <dbReference type="ARBA" id="ARBA00022598"/>
    </source>
</evidence>
<dbReference type="PANTHER" id="PTHR43585">
    <property type="entry name" value="FUMIPYRROLE BIOSYNTHESIS PROTEIN C"/>
    <property type="match status" value="1"/>
</dbReference>
<evidence type="ECO:0000256" key="2">
    <source>
        <dbReference type="ARBA" id="ARBA00022741"/>
    </source>
</evidence>
<evidence type="ECO:0000256" key="4">
    <source>
        <dbReference type="PROSITE-ProRule" id="PRU00409"/>
    </source>
</evidence>
<feature type="domain" description="ATP-grasp" evidence="5">
    <location>
        <begin position="109"/>
        <end position="322"/>
    </location>
</feature>
<dbReference type="Gene3D" id="3.30.470.20">
    <property type="entry name" value="ATP-grasp fold, B domain"/>
    <property type="match status" value="1"/>
</dbReference>
<keyword evidence="2 4" id="KW-0547">Nucleotide-binding</keyword>
<comment type="caution">
    <text evidence="6">The sequence shown here is derived from an EMBL/GenBank/DDBJ whole genome shotgun (WGS) entry which is preliminary data.</text>
</comment>
<evidence type="ECO:0000313" key="7">
    <source>
        <dbReference type="Proteomes" id="UP001165524"/>
    </source>
</evidence>
<dbReference type="Pfam" id="PF13535">
    <property type="entry name" value="ATP-grasp_4"/>
    <property type="match status" value="1"/>
</dbReference>
<name>A0ABT0E9D9_9GAMM</name>
<reference evidence="6" key="1">
    <citation type="submission" date="2022-04" db="EMBL/GenBank/DDBJ databases">
        <title>Alcanivorax sp. CY1518 draft genome sequence.</title>
        <authorList>
            <person name="Zhao G."/>
            <person name="An M."/>
        </authorList>
    </citation>
    <scope>NUCLEOTIDE SEQUENCE</scope>
    <source>
        <strain evidence="6">CY1518</strain>
    </source>
</reference>
<keyword evidence="3 4" id="KW-0067">ATP-binding</keyword>
<evidence type="ECO:0000259" key="5">
    <source>
        <dbReference type="PROSITE" id="PS50975"/>
    </source>
</evidence>
<dbReference type="Proteomes" id="UP001165524">
    <property type="component" value="Unassembled WGS sequence"/>
</dbReference>
<dbReference type="RefSeq" id="WP_246953004.1">
    <property type="nucleotide sequence ID" value="NZ_JALKII010000008.1"/>
</dbReference>
<gene>
    <name evidence="6" type="ORF">MU846_11900</name>
</gene>
<protein>
    <submittedName>
        <fullName evidence="6">ATP-grasp domain-containing protein</fullName>
    </submittedName>
</protein>
<sequence>MPHHIVIPALADCQRTELETLRNAGDCLFHPLLDVRTLVEAGQVDFNALLQQCRTALAALGVPITGLIAHWDFPTSVLVPMLSRDQALPSPSLESVLMCEHKYWSRLLQQQVIPEYVPRFSVLDPFSEHSADNIGLPFPFWIKPVKSFSSQLGFRIENTADLEQALAEIRAGIGHLGDAFDQALAHIDLPASLHGIGGRHCIIEEIVEGVQVAPEGSVADGHFQVHGLFDMQRDAAGQRYENLIYPSSLPRSVQEDIAEACRKFLHHIGFDNGCFNAEFIWDAATDQLRVIEFNTRISQSHSEMFVMVDGVSNHEVALDVLLGRTPQMPRGEGRYPVAGKFSIPYPDDAIVTAVPDKRDMQTLAARFPGLDIRLHVSPGMRLSTLPNQDSYCYQLGDIYLGAESREALLANYQACLQALPFAFEPLLPQGARSAQAAGAAHHD</sequence>
<accession>A0ABT0E9D9</accession>